<dbReference type="Pfam" id="PF13087">
    <property type="entry name" value="AAA_12"/>
    <property type="match status" value="1"/>
</dbReference>
<evidence type="ECO:0000313" key="3">
    <source>
        <dbReference type="EMBL" id="KAK5994462.1"/>
    </source>
</evidence>
<proteinExistence type="predicted"/>
<accession>A0ABR0SQL4</accession>
<evidence type="ECO:0000313" key="4">
    <source>
        <dbReference type="Proteomes" id="UP001338125"/>
    </source>
</evidence>
<evidence type="ECO:0000259" key="2">
    <source>
        <dbReference type="Pfam" id="PF13087"/>
    </source>
</evidence>
<dbReference type="Gene3D" id="3.40.50.300">
    <property type="entry name" value="P-loop containing nucleotide triphosphate hydrolases"/>
    <property type="match status" value="1"/>
</dbReference>
<comment type="caution">
    <text evidence="3">The sequence shown here is derived from an EMBL/GenBank/DDBJ whole genome shotgun (WGS) entry which is preliminary data.</text>
</comment>
<feature type="domain" description="DNA2/NAM7 helicase-like C-terminal" evidence="2">
    <location>
        <begin position="16"/>
        <end position="66"/>
    </location>
</feature>
<dbReference type="EMBL" id="JAVFKD010000010">
    <property type="protein sequence ID" value="KAK5994462.1"/>
    <property type="molecule type" value="Genomic_DNA"/>
</dbReference>
<dbReference type="InterPro" id="IPR027417">
    <property type="entry name" value="P-loop_NTPase"/>
</dbReference>
<evidence type="ECO:0000256" key="1">
    <source>
        <dbReference type="SAM" id="MobiDB-lite"/>
    </source>
</evidence>
<name>A0ABR0SQL4_9HYPO</name>
<dbReference type="InterPro" id="IPR041679">
    <property type="entry name" value="DNA2/NAM7-like_C"/>
</dbReference>
<reference evidence="3 4" key="1">
    <citation type="submission" date="2024-01" db="EMBL/GenBank/DDBJ databases">
        <title>Complete genome of Cladobotryum mycophilum ATHUM6906.</title>
        <authorList>
            <person name="Christinaki A.C."/>
            <person name="Myridakis A.I."/>
            <person name="Kouvelis V.N."/>
        </authorList>
    </citation>
    <scope>NUCLEOTIDE SEQUENCE [LARGE SCALE GENOMIC DNA]</scope>
    <source>
        <strain evidence="3 4">ATHUM6906</strain>
    </source>
</reference>
<protein>
    <recommendedName>
        <fullName evidence="2">DNA2/NAM7 helicase-like C-terminal domain-containing protein</fullName>
    </recommendedName>
</protein>
<gene>
    <name evidence="3" type="ORF">PT974_04937</name>
</gene>
<feature type="region of interest" description="Disordered" evidence="1">
    <location>
        <begin position="74"/>
        <end position="93"/>
    </location>
</feature>
<sequence length="93" mass="10508">MRKKENYRVLDRMPKAYTINSFQGQEGKISVVIISTRSPNPGFTGQKNRLNVALSRQTSGLAVFSDINVVGQMVDRDGKPKNRAKNRGKERQE</sequence>
<organism evidence="3 4">
    <name type="scientific">Cladobotryum mycophilum</name>
    <dbReference type="NCBI Taxonomy" id="491253"/>
    <lineage>
        <taxon>Eukaryota</taxon>
        <taxon>Fungi</taxon>
        <taxon>Dikarya</taxon>
        <taxon>Ascomycota</taxon>
        <taxon>Pezizomycotina</taxon>
        <taxon>Sordariomycetes</taxon>
        <taxon>Hypocreomycetidae</taxon>
        <taxon>Hypocreales</taxon>
        <taxon>Hypocreaceae</taxon>
        <taxon>Cladobotryum</taxon>
    </lineage>
</organism>
<keyword evidence="4" id="KW-1185">Reference proteome</keyword>
<dbReference type="Proteomes" id="UP001338125">
    <property type="component" value="Unassembled WGS sequence"/>
</dbReference>